<organism evidence="1 2">
    <name type="scientific">Ixodes persulcatus</name>
    <name type="common">Taiga tick</name>
    <dbReference type="NCBI Taxonomy" id="34615"/>
    <lineage>
        <taxon>Eukaryota</taxon>
        <taxon>Metazoa</taxon>
        <taxon>Ecdysozoa</taxon>
        <taxon>Arthropoda</taxon>
        <taxon>Chelicerata</taxon>
        <taxon>Arachnida</taxon>
        <taxon>Acari</taxon>
        <taxon>Parasitiformes</taxon>
        <taxon>Ixodida</taxon>
        <taxon>Ixodoidea</taxon>
        <taxon>Ixodidae</taxon>
        <taxon>Ixodinae</taxon>
        <taxon>Ixodes</taxon>
    </lineage>
</organism>
<reference evidence="1 2" key="1">
    <citation type="journal article" date="2020" name="Cell">
        <title>Large-Scale Comparative Analyses of Tick Genomes Elucidate Their Genetic Diversity and Vector Capacities.</title>
        <authorList>
            <consortium name="Tick Genome and Microbiome Consortium (TIGMIC)"/>
            <person name="Jia N."/>
            <person name="Wang J."/>
            <person name="Shi W."/>
            <person name="Du L."/>
            <person name="Sun Y."/>
            <person name="Zhan W."/>
            <person name="Jiang J.F."/>
            <person name="Wang Q."/>
            <person name="Zhang B."/>
            <person name="Ji P."/>
            <person name="Bell-Sakyi L."/>
            <person name="Cui X.M."/>
            <person name="Yuan T.T."/>
            <person name="Jiang B.G."/>
            <person name="Yang W.F."/>
            <person name="Lam T.T."/>
            <person name="Chang Q.C."/>
            <person name="Ding S.J."/>
            <person name="Wang X.J."/>
            <person name="Zhu J.G."/>
            <person name="Ruan X.D."/>
            <person name="Zhao L."/>
            <person name="Wei J.T."/>
            <person name="Ye R.Z."/>
            <person name="Que T.C."/>
            <person name="Du C.H."/>
            <person name="Zhou Y.H."/>
            <person name="Cheng J.X."/>
            <person name="Dai P.F."/>
            <person name="Guo W.B."/>
            <person name="Han X.H."/>
            <person name="Huang E.J."/>
            <person name="Li L.F."/>
            <person name="Wei W."/>
            <person name="Gao Y.C."/>
            <person name="Liu J.Z."/>
            <person name="Shao H.Z."/>
            <person name="Wang X."/>
            <person name="Wang C.C."/>
            <person name="Yang T.C."/>
            <person name="Huo Q.B."/>
            <person name="Li W."/>
            <person name="Chen H.Y."/>
            <person name="Chen S.E."/>
            <person name="Zhou L.G."/>
            <person name="Ni X.B."/>
            <person name="Tian J.H."/>
            <person name="Sheng Y."/>
            <person name="Liu T."/>
            <person name="Pan Y.S."/>
            <person name="Xia L.Y."/>
            <person name="Li J."/>
            <person name="Zhao F."/>
            <person name="Cao W.C."/>
        </authorList>
    </citation>
    <scope>NUCLEOTIDE SEQUENCE [LARGE SCALE GENOMIC DNA]</scope>
    <source>
        <strain evidence="1">Iper-2018</strain>
    </source>
</reference>
<protein>
    <submittedName>
        <fullName evidence="1">Uncharacterized protein</fullName>
    </submittedName>
</protein>
<proteinExistence type="predicted"/>
<keyword evidence="2" id="KW-1185">Reference proteome</keyword>
<accession>A0AC60NSE3</accession>
<sequence>MGAAKREKWRYKTCRSRDNRTGAGNVEATSQDEPHSFSAQLASVNEKLDVLLSLKQSVDSLLTLPAKVDALLALKPTVELLRTTVQKVQDSVVFLSAQYDSVLTEITAQKKVTKDLGADVQSLQNTVKEEADAIHLLQAELNDAEQQHRLPNMEIQGMPSTSKENLNMVLCDLASNIGLSQFTPSDVFSVQRLPPKKVDKPNSAPLILVRFASVALKEQWMRCRGRLRELSNVGSQPKLFFNDNLTRSNRAILFYLEAVIKRREELTCMDNANAWLPPQLQTLERQP</sequence>
<name>A0AC60NSE3_IXOPE</name>
<dbReference type="Proteomes" id="UP000805193">
    <property type="component" value="Unassembled WGS sequence"/>
</dbReference>
<comment type="caution">
    <text evidence="1">The sequence shown here is derived from an EMBL/GenBank/DDBJ whole genome shotgun (WGS) entry which is preliminary data.</text>
</comment>
<dbReference type="EMBL" id="JABSTQ010011563">
    <property type="protein sequence ID" value="KAG0410026.1"/>
    <property type="molecule type" value="Genomic_DNA"/>
</dbReference>
<gene>
    <name evidence="1" type="ORF">HPB47_012848</name>
</gene>
<evidence type="ECO:0000313" key="1">
    <source>
        <dbReference type="EMBL" id="KAG0410026.1"/>
    </source>
</evidence>
<evidence type="ECO:0000313" key="2">
    <source>
        <dbReference type="Proteomes" id="UP000805193"/>
    </source>
</evidence>